<dbReference type="GO" id="GO:0019031">
    <property type="term" value="C:viral envelope"/>
    <property type="evidence" value="ECO:0007669"/>
    <property type="project" value="UniProtKB-KW"/>
</dbReference>
<evidence type="ECO:0000256" key="2">
    <source>
        <dbReference type="ARBA" id="ARBA00022692"/>
    </source>
</evidence>
<dbReference type="GO" id="GO:0075509">
    <property type="term" value="P:endocytosis involved in viral entry into host cell"/>
    <property type="evidence" value="ECO:0007669"/>
    <property type="project" value="InterPro"/>
</dbReference>
<evidence type="ECO:0000256" key="5">
    <source>
        <dbReference type="ARBA" id="ARBA00022844"/>
    </source>
</evidence>
<keyword evidence="7" id="KW-0261">Viral envelope protein</keyword>
<evidence type="ECO:0000256" key="6">
    <source>
        <dbReference type="ARBA" id="ARBA00022870"/>
    </source>
</evidence>
<dbReference type="InterPro" id="IPR002552">
    <property type="entry name" value="Spike_S2_CoV"/>
</dbReference>
<dbReference type="Pfam" id="PF19214">
    <property type="entry name" value="CoV_S2_C"/>
    <property type="match status" value="1"/>
</dbReference>
<dbReference type="GeneID" id="54124771"/>
<keyword evidence="13" id="KW-1160">Virus entry into host cell</keyword>
<dbReference type="GO" id="GO:0039654">
    <property type="term" value="P:fusion of virus membrane with host endosome membrane"/>
    <property type="evidence" value="ECO:0007669"/>
    <property type="project" value="InterPro"/>
</dbReference>
<dbReference type="SUPFAM" id="SSF111474">
    <property type="entry name" value="Coronavirus S2 glycoprotein"/>
    <property type="match status" value="2"/>
</dbReference>
<evidence type="ECO:0000259" key="16">
    <source>
        <dbReference type="PROSITE" id="PS51923"/>
    </source>
</evidence>
<dbReference type="Proteomes" id="UP000501039">
    <property type="component" value="Segment"/>
</dbReference>
<dbReference type="GO" id="GO:0046813">
    <property type="term" value="P:receptor-mediated virion attachment to host cell"/>
    <property type="evidence" value="ECO:0007669"/>
    <property type="project" value="InterPro"/>
</dbReference>
<protein>
    <submittedName>
        <fullName evidence="18">Spike protein</fullName>
    </submittedName>
</protein>
<dbReference type="Pfam" id="PF19209">
    <property type="entry name" value="CoV_S1_C"/>
    <property type="match status" value="1"/>
</dbReference>
<dbReference type="GO" id="GO:0044173">
    <property type="term" value="C:host cell endoplasmic reticulum-Golgi intermediate compartment membrane"/>
    <property type="evidence" value="ECO:0007669"/>
    <property type="project" value="UniProtKB-SubCell"/>
</dbReference>
<dbReference type="RefSeq" id="YP_009755890.1">
    <property type="nucleotide sequence ID" value="NC_046964.1"/>
</dbReference>
<keyword evidence="9" id="KW-0843">Virulence</keyword>
<keyword evidence="10 14" id="KW-0175">Coiled coil</keyword>
<keyword evidence="4" id="KW-1161">Viral attachment to host cell</keyword>
<reference evidence="18 19" key="1">
    <citation type="journal article" date="2018" name="Virus Res.">
        <title>Full genome characterization of two novel Alpha-coronavirus species from Italian bats.</title>
        <authorList>
            <person name="De Sabato L."/>
            <person name="Lelli D."/>
            <person name="Faccin F."/>
            <person name="Canziani S."/>
            <person name="Di Bartolo I."/>
            <person name="Vaccari G."/>
            <person name="Moreno A."/>
        </authorList>
    </citation>
    <scope>NUCLEOTIDE SEQUENCE [LARGE SCALE GENOMIC DNA]</scope>
    <source>
        <strain evidence="18 19">Bat-CoV/P.kuhlii/Italy/3398-19/2015</strain>
    </source>
</reference>
<dbReference type="EMBL" id="MH938449">
    <property type="protein sequence ID" value="AZF86124.1"/>
    <property type="molecule type" value="Genomic_RNA"/>
</dbReference>
<gene>
    <name evidence="18" type="primary">S</name>
</gene>
<keyword evidence="6" id="KW-1043">Host membrane</keyword>
<evidence type="ECO:0000256" key="4">
    <source>
        <dbReference type="ARBA" id="ARBA00022804"/>
    </source>
</evidence>
<evidence type="ECO:0000313" key="19">
    <source>
        <dbReference type="Proteomes" id="UP000501039"/>
    </source>
</evidence>
<dbReference type="InterPro" id="IPR044874">
    <property type="entry name" value="Spike_S2_CoV_HR2"/>
</dbReference>
<evidence type="ECO:0000256" key="15">
    <source>
        <dbReference type="SAM" id="Phobius"/>
    </source>
</evidence>
<evidence type="ECO:0000256" key="13">
    <source>
        <dbReference type="ARBA" id="ARBA00023296"/>
    </source>
</evidence>
<evidence type="ECO:0000256" key="10">
    <source>
        <dbReference type="ARBA" id="ARBA00023054"/>
    </source>
</evidence>
<dbReference type="Pfam" id="PF01601">
    <property type="entry name" value="CoV_S2"/>
    <property type="match status" value="1"/>
</dbReference>
<evidence type="ECO:0000256" key="8">
    <source>
        <dbReference type="ARBA" id="ARBA00022989"/>
    </source>
</evidence>
<feature type="domain" description="Coronavirus spike (S) glycoprotein S2 subunit heptad repeat 1 (HR1) region profile" evidence="16">
    <location>
        <begin position="990"/>
        <end position="1109"/>
    </location>
</feature>
<sequence length="1399" mass="153129">MNLFIVVLCALMSLVRPQRSPCAPTTGMKIQLGLPPNRTVYVSGYLPLPNNWTCLSANNQGPVFNRIVGKARAVYIRYIQGGYAMSFGVGPSSVQNFNGYSLYVTQKNDVLVGNRQGAMDIRICKYKKNKDPAQRPSGGLTDTEGCLFADTIYFAFGTGIPHGYEVIGVSWTGDAVTVHGKTKMFRIFVPGADKWDSVSVNCQNSWSCAQQIITEPSTIIATTAPNGTIVNYTRCANCKGFPDHVFAVEEGGEIPVSFSFGNWFYLSDGASPIGGRFYSSQPLKLMCLWPVPALVSNTGVIYFNYSKHDLTGHNGDFAKRCNGYFEEDFVATHLRFAINSTGHLQTGHLSLVSVNNTFNLTCSNTSDFQSLPFNYTGFGIPFGKTDQPYYCFVTQGNDTQYSNRTFVGVMPADVRELVVSITGAVYVNGYRLFSVGPVEGVLLNLTSLTGSDFWTVAYTKEVNVLVDIENTNIKAVLYCNDPLNRLKCQQQRFFLDDGFYSSAEVAQPIQKSVVLLPEYSGLTEFNVSVTANWKHGNGACIQCPPLNYNITLNGATDGAVCVAHNRFTVNFQYYVDSGFYKIISGHGTCPFTLDKLNNFLKFGSLCISLKDNGGCTIPLVAKNYVDIDFPFATLYVSYIDGGLMTGVPPGFAKNLGFYDASVLHLNVCTEYNIYGYAGKGVIMRSNSTYLAGISYSDSSGALVSFKNTTTGEVFSIRPCQTSRQFAVINDNIVGVISASSDINVSFNHTIETPTFYYHANTSRNCTNPVLTYATIGICADGAMGYVYPTAIKEPPATPIVTGNISIPVNFTVSVQAEYVQVSLRPVVVDCATFVCNGNERCLQLLKQYVTACSSIENALALNARLESQDVASLLTYDEAAYRQALELKTSQFQNDFNISAVLPAGENKGSFIEDLLFDKVITTGLGTVEADYKACIERAGTAAADITCRQYYNGISVLPALTDDGRLGLYSASLMGGITLGAFFGGAVALPFSLAVFSKLNYLALQTDAIQENQKILANAFNTAMGNITNAFTDVNNAIQQTGDAIKTVANALNKVQEAVNTQGAALEKLTAQLALNFEAISSSIEDIYNRLDALAADAQVDRLINGRLAALSTFTSSQLVKYSEVKSSRALALQKVNECVKSQSSRYGFCGNGTHLFSMVTGAPEGLLFLHTVLLPTEYRQVESWAGLCVSNKAYVLRDVQQVLYKYNDSYFVTPRNMFQPRVPVVADFVQIQSCAVTYVNLTTEEFETVVPDFIDVNKTLQDLVDALPKPNYTLPNFPLDQFNHTYLNLTAQIGELEARALALENISARLQGHIDSINNTLVDLEWLDRFETYIKWPWYVWLAIFVVLIILAGLMLWCCIATGCCGCCSCITASCAGCCDCRGRNLQRYEVEKVHVQ</sequence>
<evidence type="ECO:0000256" key="12">
    <source>
        <dbReference type="ARBA" id="ARBA00023180"/>
    </source>
</evidence>
<dbReference type="InterPro" id="IPR044873">
    <property type="entry name" value="Spike_S2_CoV_HR1"/>
</dbReference>
<dbReference type="InterPro" id="IPR043473">
    <property type="entry name" value="S2_sf_CoV"/>
</dbReference>
<keyword evidence="3" id="KW-0732">Signal</keyword>
<feature type="coiled-coil region" evidence="14">
    <location>
        <begin position="1281"/>
        <end position="1308"/>
    </location>
</feature>
<name>A0A3G8EWD5_9ALPC</name>
<feature type="domain" description="Coronavirus spike (S) glycoprotein S2 subunit heptad repeat 2 (HR2) region profile" evidence="17">
    <location>
        <begin position="1253"/>
        <end position="1351"/>
    </location>
</feature>
<evidence type="ECO:0000256" key="1">
    <source>
        <dbReference type="ARBA" id="ARBA00022581"/>
    </source>
</evidence>
<keyword evidence="5" id="KW-0946">Virion</keyword>
<proteinExistence type="predicted"/>
<dbReference type="InterPro" id="IPR002551">
    <property type="entry name" value="Spike_S1_CoV"/>
</dbReference>
<organism evidence="18 19">
    <name type="scientific">Alphacoronavirus Bat-CoV/P.kuhlii/Italy/3398-19/2015</name>
    <dbReference type="NCBI Taxonomy" id="2492658"/>
    <lineage>
        <taxon>Viruses</taxon>
        <taxon>Riboviria</taxon>
        <taxon>Orthornavirae</taxon>
        <taxon>Pisuviricota</taxon>
        <taxon>Pisoniviricetes</taxon>
        <taxon>Nidovirales</taxon>
        <taxon>Cornidovirineae</taxon>
        <taxon>Coronaviridae</taxon>
        <taxon>Orthocoronavirinae</taxon>
        <taxon>Alphacoronavirus</taxon>
        <taxon>Nyctacovirus</taxon>
        <taxon>Alphacoronavirus pipistrelli</taxon>
        <taxon>Pipistrellus kuhlii coronavirus 3398</taxon>
    </lineage>
</organism>
<evidence type="ECO:0000259" key="17">
    <source>
        <dbReference type="PROSITE" id="PS51924"/>
    </source>
</evidence>
<dbReference type="SMR" id="A0A3G8EWD5"/>
<evidence type="ECO:0000256" key="11">
    <source>
        <dbReference type="ARBA" id="ARBA00023136"/>
    </source>
</evidence>
<dbReference type="GO" id="GO:0016020">
    <property type="term" value="C:membrane"/>
    <property type="evidence" value="ECO:0007669"/>
    <property type="project" value="InterPro"/>
</dbReference>
<dbReference type="GO" id="GO:0055036">
    <property type="term" value="C:virion membrane"/>
    <property type="evidence" value="ECO:0007669"/>
    <property type="project" value="UniProtKB-SubCell"/>
</dbReference>
<keyword evidence="11 15" id="KW-0472">Membrane</keyword>
<keyword evidence="8 15" id="KW-1133">Transmembrane helix</keyword>
<dbReference type="PROSITE" id="PS51923">
    <property type="entry name" value="COV_S2_HR1"/>
    <property type="match status" value="1"/>
</dbReference>
<dbReference type="PROSITE" id="PS51924">
    <property type="entry name" value="COV_S2_HR2"/>
    <property type="match status" value="1"/>
</dbReference>
<keyword evidence="2 15" id="KW-0812">Transmembrane</keyword>
<evidence type="ECO:0000256" key="7">
    <source>
        <dbReference type="ARBA" id="ARBA00022879"/>
    </source>
</evidence>
<evidence type="ECO:0000313" key="18">
    <source>
        <dbReference type="EMBL" id="AZF86124.1"/>
    </source>
</evidence>
<keyword evidence="1" id="KW-0945">Host-virus interaction</keyword>
<keyword evidence="19" id="KW-1185">Reference proteome</keyword>
<evidence type="ECO:0000256" key="9">
    <source>
        <dbReference type="ARBA" id="ARBA00023026"/>
    </source>
</evidence>
<feature type="transmembrane region" description="Helical" evidence="15">
    <location>
        <begin position="1340"/>
        <end position="1359"/>
    </location>
</feature>
<evidence type="ECO:0000256" key="3">
    <source>
        <dbReference type="ARBA" id="ARBA00022729"/>
    </source>
</evidence>
<dbReference type="Pfam" id="PF01600">
    <property type="entry name" value="CoV_S1"/>
    <property type="match status" value="1"/>
</dbReference>
<dbReference type="Gene3D" id="1.20.5.300">
    <property type="match status" value="2"/>
</dbReference>
<dbReference type="CDD" id="cd22369">
    <property type="entry name" value="alphaCoV_Spike_SD1-2_S1-S2_S2"/>
    <property type="match status" value="1"/>
</dbReference>
<dbReference type="Gene3D" id="2.60.40.3130">
    <property type="match status" value="1"/>
</dbReference>
<evidence type="ECO:0000256" key="14">
    <source>
        <dbReference type="SAM" id="Coils"/>
    </source>
</evidence>
<accession>A0A3G8EWD5</accession>
<keyword evidence="12" id="KW-0325">Glycoprotein</keyword>
<dbReference type="InterPro" id="IPR043607">
    <property type="entry name" value="CoV_S1_C"/>
</dbReference>
<dbReference type="InterPro" id="IPR043614">
    <property type="entry name" value="Spike_S2_CoV_C"/>
</dbReference>
<dbReference type="GO" id="GO:0019064">
    <property type="term" value="P:fusion of virus membrane with host plasma membrane"/>
    <property type="evidence" value="ECO:0007669"/>
    <property type="project" value="InterPro"/>
</dbReference>
<dbReference type="KEGG" id="vg:54124771"/>